<dbReference type="OrthoDB" id="196131at2759"/>
<organism evidence="3 4">
    <name type="scientific">Lipomyces starkeyi NRRL Y-11557</name>
    <dbReference type="NCBI Taxonomy" id="675824"/>
    <lineage>
        <taxon>Eukaryota</taxon>
        <taxon>Fungi</taxon>
        <taxon>Dikarya</taxon>
        <taxon>Ascomycota</taxon>
        <taxon>Saccharomycotina</taxon>
        <taxon>Lipomycetes</taxon>
        <taxon>Lipomycetales</taxon>
        <taxon>Lipomycetaceae</taxon>
        <taxon>Lipomyces</taxon>
    </lineage>
</organism>
<protein>
    <recommendedName>
        <fullName evidence="2">Helicase C-terminal domain-containing protein</fullName>
    </recommendedName>
</protein>
<feature type="domain" description="Helicase C-terminal" evidence="2">
    <location>
        <begin position="1"/>
        <end position="73"/>
    </location>
</feature>
<dbReference type="PROSITE" id="PS51194">
    <property type="entry name" value="HELICASE_CTER"/>
    <property type="match status" value="1"/>
</dbReference>
<dbReference type="AlphaFoldDB" id="A0A1E3Q301"/>
<gene>
    <name evidence="3" type="ORF">LIPSTDRAFT_64276</name>
</gene>
<evidence type="ECO:0000313" key="4">
    <source>
        <dbReference type="Proteomes" id="UP000094385"/>
    </source>
</evidence>
<evidence type="ECO:0000313" key="3">
    <source>
        <dbReference type="EMBL" id="ODQ72079.1"/>
    </source>
</evidence>
<dbReference type="EMBL" id="KV454296">
    <property type="protein sequence ID" value="ODQ72079.1"/>
    <property type="molecule type" value="Genomic_DNA"/>
</dbReference>
<evidence type="ECO:0000259" key="2">
    <source>
        <dbReference type="PROSITE" id="PS51194"/>
    </source>
</evidence>
<sequence length="121" mass="13008">MPIDVKDIKYVINYDYPNNSEDYVHRIGRTGRAGTTGTAITLFTSDNSKQARDLLTILREAKQHIDPKLEEMGRFSRGGGGNSRWGGGGGGGGRGGGRGGWGNRSGGYSGSNTAQLGFRRW</sequence>
<dbReference type="Pfam" id="PF00271">
    <property type="entry name" value="Helicase_C"/>
    <property type="match status" value="1"/>
</dbReference>
<dbReference type="PANTHER" id="PTHR47958">
    <property type="entry name" value="ATP-DEPENDENT RNA HELICASE DBP3"/>
    <property type="match status" value="1"/>
</dbReference>
<evidence type="ECO:0000256" key="1">
    <source>
        <dbReference type="SAM" id="MobiDB-lite"/>
    </source>
</evidence>
<keyword evidence="4" id="KW-1185">Reference proteome</keyword>
<feature type="region of interest" description="Disordered" evidence="1">
    <location>
        <begin position="68"/>
        <end position="121"/>
    </location>
</feature>
<dbReference type="STRING" id="675824.A0A1E3Q301"/>
<feature type="compositionally biased region" description="Gly residues" evidence="1">
    <location>
        <begin position="76"/>
        <end position="109"/>
    </location>
</feature>
<dbReference type="InterPro" id="IPR001650">
    <property type="entry name" value="Helicase_C-like"/>
</dbReference>
<reference evidence="3 4" key="1">
    <citation type="journal article" date="2016" name="Proc. Natl. Acad. Sci. U.S.A.">
        <title>Comparative genomics of biotechnologically important yeasts.</title>
        <authorList>
            <person name="Riley R."/>
            <person name="Haridas S."/>
            <person name="Wolfe K.H."/>
            <person name="Lopes M.R."/>
            <person name="Hittinger C.T."/>
            <person name="Goeker M."/>
            <person name="Salamov A.A."/>
            <person name="Wisecaver J.H."/>
            <person name="Long T.M."/>
            <person name="Calvey C.H."/>
            <person name="Aerts A.L."/>
            <person name="Barry K.W."/>
            <person name="Choi C."/>
            <person name="Clum A."/>
            <person name="Coughlan A.Y."/>
            <person name="Deshpande S."/>
            <person name="Douglass A.P."/>
            <person name="Hanson S.J."/>
            <person name="Klenk H.-P."/>
            <person name="LaButti K.M."/>
            <person name="Lapidus A."/>
            <person name="Lindquist E.A."/>
            <person name="Lipzen A.M."/>
            <person name="Meier-Kolthoff J.P."/>
            <person name="Ohm R.A."/>
            <person name="Otillar R.P."/>
            <person name="Pangilinan J.L."/>
            <person name="Peng Y."/>
            <person name="Rokas A."/>
            <person name="Rosa C.A."/>
            <person name="Scheuner C."/>
            <person name="Sibirny A.A."/>
            <person name="Slot J.C."/>
            <person name="Stielow J.B."/>
            <person name="Sun H."/>
            <person name="Kurtzman C.P."/>
            <person name="Blackwell M."/>
            <person name="Grigoriev I.V."/>
            <person name="Jeffries T.W."/>
        </authorList>
    </citation>
    <scope>NUCLEOTIDE SEQUENCE [LARGE SCALE GENOMIC DNA]</scope>
    <source>
        <strain evidence="3 4">NRRL Y-11557</strain>
    </source>
</reference>
<accession>A0A1E3Q301</accession>
<dbReference type="Proteomes" id="UP000094385">
    <property type="component" value="Unassembled WGS sequence"/>
</dbReference>
<dbReference type="SUPFAM" id="SSF52540">
    <property type="entry name" value="P-loop containing nucleoside triphosphate hydrolases"/>
    <property type="match status" value="1"/>
</dbReference>
<dbReference type="Gene3D" id="3.40.50.300">
    <property type="entry name" value="P-loop containing nucleotide triphosphate hydrolases"/>
    <property type="match status" value="1"/>
</dbReference>
<proteinExistence type="predicted"/>
<dbReference type="InterPro" id="IPR027417">
    <property type="entry name" value="P-loop_NTPase"/>
</dbReference>
<name>A0A1E3Q301_LIPST</name>